<dbReference type="AlphaFoldDB" id="A0A1G4Q5B4"/>
<accession>A0A1G4Q5B4</accession>
<dbReference type="Proteomes" id="UP000199262">
    <property type="component" value="Unassembled WGS sequence"/>
</dbReference>
<organism evidence="1 2">
    <name type="scientific">Borreliella japonica</name>
    <name type="common">Borrelia japonica</name>
    <dbReference type="NCBI Taxonomy" id="34095"/>
    <lineage>
        <taxon>Bacteria</taxon>
        <taxon>Pseudomonadati</taxon>
        <taxon>Spirochaetota</taxon>
        <taxon>Spirochaetia</taxon>
        <taxon>Spirochaetales</taxon>
        <taxon>Borreliaceae</taxon>
        <taxon>Borreliella</taxon>
    </lineage>
</organism>
<dbReference type="EMBL" id="FMTE01000006">
    <property type="protein sequence ID" value="SCW39773.1"/>
    <property type="molecule type" value="Genomic_DNA"/>
</dbReference>
<sequence>MSNLTNNNLNIQDNMQNNIQAKIKFRKNMQVLIMNLPSIDKNLKGYGYNS</sequence>
<proteinExistence type="predicted"/>
<keyword evidence="2" id="KW-1185">Reference proteome</keyword>
<evidence type="ECO:0000313" key="2">
    <source>
        <dbReference type="Proteomes" id="UP000199262"/>
    </source>
</evidence>
<dbReference type="RefSeq" id="WP_159427408.1">
    <property type="nucleotide sequence ID" value="NZ_FMTE01000006.1"/>
</dbReference>
<evidence type="ECO:0000313" key="1">
    <source>
        <dbReference type="EMBL" id="SCW39773.1"/>
    </source>
</evidence>
<protein>
    <submittedName>
        <fullName evidence="1">Uncharacterized protein</fullName>
    </submittedName>
</protein>
<gene>
    <name evidence="1" type="ORF">SAMN02983004_00931</name>
</gene>
<reference evidence="2" key="1">
    <citation type="submission" date="2016-10" db="EMBL/GenBank/DDBJ databases">
        <authorList>
            <person name="Varghese N."/>
            <person name="Submissions S."/>
        </authorList>
    </citation>
    <scope>NUCLEOTIDE SEQUENCE [LARGE SCALE GENOMIC DNA]</scope>
    <source>
        <strain evidence="2">ATCC 51557</strain>
    </source>
</reference>
<name>A0A1G4Q5B4_BORJA</name>